<sequence>MNTPAVQKYQGYPGVLIGTTRVHVPLNLDETWAIVDDDMSELDEDSFDQFEDLIAEEFPRSKSARGPLKPQDDFKAEDGSNFIFGLNDLGKDLDGPEMHQLPEDQIDNNFIFGLDDLGMDVDGPKMHELPADDEDYEVGLSPRTSRPVFASHLCKSPEPMSEAAPPRPAQHTDNGFGYDADDEDSDYDALGNVSPRCRPHFCSKRPCILGCQQGDSEMPWRDATTFRRQVSGCPGRFS</sequence>
<keyword evidence="3" id="KW-1185">Reference proteome</keyword>
<dbReference type="EMBL" id="JAGPXC010000001">
    <property type="protein sequence ID" value="KAH6661281.1"/>
    <property type="molecule type" value="Genomic_DNA"/>
</dbReference>
<evidence type="ECO:0000256" key="1">
    <source>
        <dbReference type="SAM" id="MobiDB-lite"/>
    </source>
</evidence>
<dbReference type="Proteomes" id="UP000758603">
    <property type="component" value="Unassembled WGS sequence"/>
</dbReference>
<comment type="caution">
    <text evidence="2">The sequence shown here is derived from an EMBL/GenBank/DDBJ whole genome shotgun (WGS) entry which is preliminary data.</text>
</comment>
<evidence type="ECO:0000313" key="2">
    <source>
        <dbReference type="EMBL" id="KAH6661281.1"/>
    </source>
</evidence>
<proteinExistence type="predicted"/>
<dbReference type="AlphaFoldDB" id="A0A9P8V0B8"/>
<gene>
    <name evidence="2" type="ORF">BKA67DRAFT_668210</name>
</gene>
<name>A0A9P8V0B8_9PEZI</name>
<dbReference type="RefSeq" id="XP_045965412.1">
    <property type="nucleotide sequence ID" value="XM_046108634.1"/>
</dbReference>
<feature type="region of interest" description="Disordered" evidence="1">
    <location>
        <begin position="155"/>
        <end position="190"/>
    </location>
</feature>
<reference evidence="2" key="1">
    <citation type="journal article" date="2021" name="Nat. Commun.">
        <title>Genetic determinants of endophytism in the Arabidopsis root mycobiome.</title>
        <authorList>
            <person name="Mesny F."/>
            <person name="Miyauchi S."/>
            <person name="Thiergart T."/>
            <person name="Pickel B."/>
            <person name="Atanasova L."/>
            <person name="Karlsson M."/>
            <person name="Huettel B."/>
            <person name="Barry K.W."/>
            <person name="Haridas S."/>
            <person name="Chen C."/>
            <person name="Bauer D."/>
            <person name="Andreopoulos W."/>
            <person name="Pangilinan J."/>
            <person name="LaButti K."/>
            <person name="Riley R."/>
            <person name="Lipzen A."/>
            <person name="Clum A."/>
            <person name="Drula E."/>
            <person name="Henrissat B."/>
            <person name="Kohler A."/>
            <person name="Grigoriev I.V."/>
            <person name="Martin F.M."/>
            <person name="Hacquard S."/>
        </authorList>
    </citation>
    <scope>NUCLEOTIDE SEQUENCE</scope>
    <source>
        <strain evidence="2">MPI-SDFR-AT-0073</strain>
    </source>
</reference>
<evidence type="ECO:0000313" key="3">
    <source>
        <dbReference type="Proteomes" id="UP000758603"/>
    </source>
</evidence>
<accession>A0A9P8V0B8</accession>
<protein>
    <submittedName>
        <fullName evidence="2">Uncharacterized protein</fullName>
    </submittedName>
</protein>
<dbReference type="GeneID" id="70137525"/>
<organism evidence="2 3">
    <name type="scientific">Truncatella angustata</name>
    <dbReference type="NCBI Taxonomy" id="152316"/>
    <lineage>
        <taxon>Eukaryota</taxon>
        <taxon>Fungi</taxon>
        <taxon>Dikarya</taxon>
        <taxon>Ascomycota</taxon>
        <taxon>Pezizomycotina</taxon>
        <taxon>Sordariomycetes</taxon>
        <taxon>Xylariomycetidae</taxon>
        <taxon>Amphisphaeriales</taxon>
        <taxon>Sporocadaceae</taxon>
        <taxon>Truncatella</taxon>
    </lineage>
</organism>